<evidence type="ECO:0000256" key="4">
    <source>
        <dbReference type="ARBA" id="ARBA00023033"/>
    </source>
</evidence>
<name>A0A319EK43_ASPSB</name>
<dbReference type="Pfam" id="PF01494">
    <property type="entry name" value="FAD_binding_3"/>
    <property type="match status" value="2"/>
</dbReference>
<keyword evidence="7" id="KW-1185">Reference proteome</keyword>
<sequence length="438" mass="48010">MLREYNRILDLPTARNSLPRFVSPRSSPVRSITTMTKPAPIAIVGGGPCGLTFARLLETAGIDYVVFERDASPKGTSLFQGGTLDLHAATGQEALRRAGLTEEFEKLARRDATTLTVQNCHGNLRKTFGEGHDAPEIDRLQLRQLLLNSLPAHRIRWDKALHTIQHNPNTNQPPSAADWQLHFADGSTETGFRLIIGADGAWSKVRPLITSTTPQYSGKMFIEGRISPNNPQYAAAQDMVGAGNSLATGTNCVLCIQQMSDRSYRIYMGLKVPSAFTRPGGDADLTDPEKARKAVLSFYADWAPHLRAFVEAAEEPWRPWPLNRLDPDTFLEGSPEWTRVPGVALLGDAAHLATPNGEGVNMAMFDALVLFDSIMAQLQSGDSDAAALDRAISTYEADMRPRGRETILDSINMEDMMYVQDGAARIVAMINPDPDARP</sequence>
<dbReference type="GO" id="GO:0004497">
    <property type="term" value="F:monooxygenase activity"/>
    <property type="evidence" value="ECO:0007669"/>
    <property type="project" value="UniProtKB-KW"/>
</dbReference>
<evidence type="ECO:0000256" key="3">
    <source>
        <dbReference type="ARBA" id="ARBA00023002"/>
    </source>
</evidence>
<dbReference type="InterPro" id="IPR002938">
    <property type="entry name" value="FAD-bd"/>
</dbReference>
<gene>
    <name evidence="6" type="ORF">BO78DRAFT_458435</name>
</gene>
<proteinExistence type="predicted"/>
<protein>
    <submittedName>
        <fullName evidence="6">FAD/NAD(P)-binding domain-containing protein</fullName>
    </submittedName>
</protein>
<accession>A0A319EK43</accession>
<keyword evidence="2" id="KW-0274">FAD</keyword>
<evidence type="ECO:0000256" key="2">
    <source>
        <dbReference type="ARBA" id="ARBA00022827"/>
    </source>
</evidence>
<evidence type="ECO:0000256" key="1">
    <source>
        <dbReference type="ARBA" id="ARBA00022630"/>
    </source>
</evidence>
<dbReference type="PANTHER" id="PTHR46972">
    <property type="entry name" value="MONOOXYGENASE ASQM-RELATED"/>
    <property type="match status" value="1"/>
</dbReference>
<feature type="domain" description="FAD-binding" evidence="5">
    <location>
        <begin position="342"/>
        <end position="405"/>
    </location>
</feature>
<dbReference type="AlphaFoldDB" id="A0A319EK43"/>
<dbReference type="STRING" id="1448318.A0A319EK43"/>
<dbReference type="Proteomes" id="UP000248423">
    <property type="component" value="Unassembled WGS sequence"/>
</dbReference>
<keyword evidence="3" id="KW-0560">Oxidoreductase</keyword>
<evidence type="ECO:0000313" key="7">
    <source>
        <dbReference type="Proteomes" id="UP000248423"/>
    </source>
</evidence>
<dbReference type="SUPFAM" id="SSF51905">
    <property type="entry name" value="FAD/NAD(P)-binding domain"/>
    <property type="match status" value="1"/>
</dbReference>
<dbReference type="Gene3D" id="3.50.50.60">
    <property type="entry name" value="FAD/NAD(P)-binding domain"/>
    <property type="match status" value="1"/>
</dbReference>
<feature type="domain" description="FAD-binding" evidence="5">
    <location>
        <begin position="40"/>
        <end position="212"/>
    </location>
</feature>
<dbReference type="GO" id="GO:0071949">
    <property type="term" value="F:FAD binding"/>
    <property type="evidence" value="ECO:0007669"/>
    <property type="project" value="InterPro"/>
</dbReference>
<evidence type="ECO:0000259" key="5">
    <source>
        <dbReference type="Pfam" id="PF01494"/>
    </source>
</evidence>
<keyword evidence="1" id="KW-0285">Flavoprotein</keyword>
<organism evidence="6 7">
    <name type="scientific">Aspergillus sclerotiicarbonarius (strain CBS 121057 / IBT 28362)</name>
    <dbReference type="NCBI Taxonomy" id="1448318"/>
    <lineage>
        <taxon>Eukaryota</taxon>
        <taxon>Fungi</taxon>
        <taxon>Dikarya</taxon>
        <taxon>Ascomycota</taxon>
        <taxon>Pezizomycotina</taxon>
        <taxon>Eurotiomycetes</taxon>
        <taxon>Eurotiomycetidae</taxon>
        <taxon>Eurotiales</taxon>
        <taxon>Aspergillaceae</taxon>
        <taxon>Aspergillus</taxon>
        <taxon>Aspergillus subgen. Circumdati</taxon>
    </lineage>
</organism>
<dbReference type="InterPro" id="IPR036188">
    <property type="entry name" value="FAD/NAD-bd_sf"/>
</dbReference>
<dbReference type="EMBL" id="KZ826321">
    <property type="protein sequence ID" value="PYI10637.1"/>
    <property type="molecule type" value="Genomic_DNA"/>
</dbReference>
<dbReference type="OrthoDB" id="655030at2759"/>
<keyword evidence="4" id="KW-0503">Monooxygenase</keyword>
<dbReference type="PANTHER" id="PTHR46972:SF1">
    <property type="entry name" value="FAD DEPENDENT OXIDOREDUCTASE DOMAIN-CONTAINING PROTEIN"/>
    <property type="match status" value="1"/>
</dbReference>
<evidence type="ECO:0000313" key="6">
    <source>
        <dbReference type="EMBL" id="PYI10637.1"/>
    </source>
</evidence>
<dbReference type="PRINTS" id="PR00420">
    <property type="entry name" value="RNGMNOXGNASE"/>
</dbReference>
<reference evidence="6 7" key="1">
    <citation type="submission" date="2018-02" db="EMBL/GenBank/DDBJ databases">
        <title>The genomes of Aspergillus section Nigri reveals drivers in fungal speciation.</title>
        <authorList>
            <consortium name="DOE Joint Genome Institute"/>
            <person name="Vesth T.C."/>
            <person name="Nybo J."/>
            <person name="Theobald S."/>
            <person name="Brandl J."/>
            <person name="Frisvad J.C."/>
            <person name="Nielsen K.F."/>
            <person name="Lyhne E.K."/>
            <person name="Kogle M.E."/>
            <person name="Kuo A."/>
            <person name="Riley R."/>
            <person name="Clum A."/>
            <person name="Nolan M."/>
            <person name="Lipzen A."/>
            <person name="Salamov A."/>
            <person name="Henrissat B."/>
            <person name="Wiebenga A."/>
            <person name="De vries R.P."/>
            <person name="Grigoriev I.V."/>
            <person name="Mortensen U.H."/>
            <person name="Andersen M.R."/>
            <person name="Baker S.E."/>
        </authorList>
    </citation>
    <scope>NUCLEOTIDE SEQUENCE [LARGE SCALE GENOMIC DNA]</scope>
    <source>
        <strain evidence="6 7">CBS 121057</strain>
    </source>
</reference>
<dbReference type="VEuPathDB" id="FungiDB:BO78DRAFT_458435"/>